<proteinExistence type="predicted"/>
<feature type="region of interest" description="Disordered" evidence="1">
    <location>
        <begin position="38"/>
        <end position="67"/>
    </location>
</feature>
<evidence type="ECO:0000313" key="2">
    <source>
        <dbReference type="EMBL" id="KIY98688.1"/>
    </source>
</evidence>
<dbReference type="EMBL" id="KK102097">
    <property type="protein sequence ID" value="KIY98688.1"/>
    <property type="molecule type" value="Genomic_DNA"/>
</dbReference>
<dbReference type="Proteomes" id="UP000054498">
    <property type="component" value="Unassembled WGS sequence"/>
</dbReference>
<evidence type="ECO:0000256" key="1">
    <source>
        <dbReference type="SAM" id="MobiDB-lite"/>
    </source>
</evidence>
<dbReference type="AlphaFoldDB" id="A0A0D2KT77"/>
<name>A0A0D2KT77_9CHLO</name>
<dbReference type="RefSeq" id="XP_013897708.1">
    <property type="nucleotide sequence ID" value="XM_014042254.1"/>
</dbReference>
<organism evidence="2 3">
    <name type="scientific">Monoraphidium neglectum</name>
    <dbReference type="NCBI Taxonomy" id="145388"/>
    <lineage>
        <taxon>Eukaryota</taxon>
        <taxon>Viridiplantae</taxon>
        <taxon>Chlorophyta</taxon>
        <taxon>core chlorophytes</taxon>
        <taxon>Chlorophyceae</taxon>
        <taxon>CS clade</taxon>
        <taxon>Sphaeropleales</taxon>
        <taxon>Selenastraceae</taxon>
        <taxon>Monoraphidium</taxon>
    </lineage>
</organism>
<protein>
    <submittedName>
        <fullName evidence="2">Uncharacterized protein</fullName>
    </submittedName>
</protein>
<gene>
    <name evidence="2" type="ORF">MNEG_9276</name>
</gene>
<accession>A0A0D2KT77</accession>
<feature type="compositionally biased region" description="Low complexity" evidence="1">
    <location>
        <begin position="44"/>
        <end position="59"/>
    </location>
</feature>
<dbReference type="KEGG" id="mng:MNEG_9276"/>
<sequence>MDRVKIAMRLLAAAAAGAEEHAERLGKENERLLQQVSELEQRLAAAHTGAPPAAAPAPRAGGGGGGDGEVLALNVSGREVWALRAALLRPGGGLLRDMFSGGAAAPPRDALGRPFL</sequence>
<evidence type="ECO:0000313" key="3">
    <source>
        <dbReference type="Proteomes" id="UP000054498"/>
    </source>
</evidence>
<keyword evidence="3" id="KW-1185">Reference proteome</keyword>
<reference evidence="2 3" key="1">
    <citation type="journal article" date="2013" name="BMC Genomics">
        <title>Reconstruction of the lipid metabolism for the microalga Monoraphidium neglectum from its genome sequence reveals characteristics suitable for biofuel production.</title>
        <authorList>
            <person name="Bogen C."/>
            <person name="Al-Dilaimi A."/>
            <person name="Albersmeier A."/>
            <person name="Wichmann J."/>
            <person name="Grundmann M."/>
            <person name="Rupp O."/>
            <person name="Lauersen K.J."/>
            <person name="Blifernez-Klassen O."/>
            <person name="Kalinowski J."/>
            <person name="Goesmann A."/>
            <person name="Mussgnug J.H."/>
            <person name="Kruse O."/>
        </authorList>
    </citation>
    <scope>NUCLEOTIDE SEQUENCE [LARGE SCALE GENOMIC DNA]</scope>
    <source>
        <strain evidence="2 3">SAG 48.87</strain>
    </source>
</reference>
<dbReference type="GeneID" id="25742151"/>